<evidence type="ECO:0000256" key="6">
    <source>
        <dbReference type="ARBA" id="ARBA00022960"/>
    </source>
</evidence>
<dbReference type="eggNOG" id="COG0770">
    <property type="taxonomic scope" value="Bacteria"/>
</dbReference>
<feature type="domain" description="Mur ligase N-terminal catalytic" evidence="12">
    <location>
        <begin position="25"/>
        <end position="101"/>
    </location>
</feature>
<evidence type="ECO:0000256" key="10">
    <source>
        <dbReference type="HAMAP-Rule" id="MF_02019"/>
    </source>
</evidence>
<dbReference type="InterPro" id="IPR005863">
    <property type="entry name" value="UDP-N-AcMur_synth"/>
</dbReference>
<protein>
    <recommendedName>
        <fullName evidence="10 11">UDP-N-acetylmuramoyl-tripeptide--D-alanyl-D-alanine ligase</fullName>
        <ecNumber evidence="10 11">6.3.2.10</ecNumber>
    </recommendedName>
    <alternativeName>
        <fullName evidence="10">D-alanyl-D-alanine-adding enzyme</fullName>
    </alternativeName>
</protein>
<dbReference type="Gene3D" id="3.90.190.20">
    <property type="entry name" value="Mur ligase, C-terminal domain"/>
    <property type="match status" value="1"/>
</dbReference>
<dbReference type="SUPFAM" id="SSF63418">
    <property type="entry name" value="MurE/MurF N-terminal domain"/>
    <property type="match status" value="1"/>
</dbReference>
<dbReference type="PANTHER" id="PTHR43024">
    <property type="entry name" value="UDP-N-ACETYLMURAMOYL-TRIPEPTIDE--D-ALANYL-D-ALANINE LIGASE"/>
    <property type="match status" value="1"/>
</dbReference>
<dbReference type="Pfam" id="PF08245">
    <property type="entry name" value="Mur_ligase_M"/>
    <property type="match status" value="1"/>
</dbReference>
<keyword evidence="7 10" id="KW-0573">Peptidoglycan synthesis</keyword>
<proteinExistence type="inferred from homology"/>
<dbReference type="InterPro" id="IPR004101">
    <property type="entry name" value="Mur_ligase_C"/>
</dbReference>
<evidence type="ECO:0000313" key="15">
    <source>
        <dbReference type="EMBL" id="ABI68142.1"/>
    </source>
</evidence>
<evidence type="ECO:0000256" key="9">
    <source>
        <dbReference type="ARBA" id="ARBA00023316"/>
    </source>
</evidence>
<keyword evidence="9 10" id="KW-0961">Cell wall biogenesis/degradation</keyword>
<gene>
    <name evidence="10" type="primary">murF</name>
    <name evidence="15" type="ordered locus">Swol_0822</name>
</gene>
<dbReference type="GO" id="GO:0009252">
    <property type="term" value="P:peptidoglycan biosynthetic process"/>
    <property type="evidence" value="ECO:0007669"/>
    <property type="project" value="UniProtKB-UniRule"/>
</dbReference>
<evidence type="ECO:0000256" key="11">
    <source>
        <dbReference type="RuleBase" id="RU004136"/>
    </source>
</evidence>
<keyword evidence="4 10" id="KW-0547">Nucleotide-binding</keyword>
<dbReference type="InterPro" id="IPR036615">
    <property type="entry name" value="Mur_ligase_C_dom_sf"/>
</dbReference>
<dbReference type="HOGENOM" id="CLU_031507_1_1_9"/>
<dbReference type="GO" id="GO:0005524">
    <property type="term" value="F:ATP binding"/>
    <property type="evidence" value="ECO:0007669"/>
    <property type="project" value="UniProtKB-UniRule"/>
</dbReference>
<keyword evidence="16" id="KW-1185">Reference proteome</keyword>
<dbReference type="EMBL" id="CP000448">
    <property type="protein sequence ID" value="ABI68142.1"/>
    <property type="molecule type" value="Genomic_DNA"/>
</dbReference>
<dbReference type="GO" id="GO:0051301">
    <property type="term" value="P:cell division"/>
    <property type="evidence" value="ECO:0007669"/>
    <property type="project" value="UniProtKB-KW"/>
</dbReference>
<dbReference type="Pfam" id="PF02875">
    <property type="entry name" value="Mur_ligase_C"/>
    <property type="match status" value="1"/>
</dbReference>
<keyword evidence="5 10" id="KW-0067">ATP-binding</keyword>
<dbReference type="STRING" id="335541.Swol_0822"/>
<feature type="domain" description="Mur ligase central" evidence="14">
    <location>
        <begin position="111"/>
        <end position="297"/>
    </location>
</feature>
<dbReference type="OrthoDB" id="9801978at2"/>
<keyword evidence="1 10" id="KW-0963">Cytoplasm</keyword>
<evidence type="ECO:0000256" key="3">
    <source>
        <dbReference type="ARBA" id="ARBA00022618"/>
    </source>
</evidence>
<dbReference type="KEGG" id="swo:Swol_0822"/>
<dbReference type="InterPro" id="IPR013221">
    <property type="entry name" value="Mur_ligase_cen"/>
</dbReference>
<dbReference type="HAMAP" id="MF_02019">
    <property type="entry name" value="MurF"/>
    <property type="match status" value="1"/>
</dbReference>
<evidence type="ECO:0000256" key="4">
    <source>
        <dbReference type="ARBA" id="ARBA00022741"/>
    </source>
</evidence>
<name>Q0AYR2_SYNWW</name>
<dbReference type="Proteomes" id="UP000001968">
    <property type="component" value="Chromosome"/>
</dbReference>
<evidence type="ECO:0000259" key="12">
    <source>
        <dbReference type="Pfam" id="PF01225"/>
    </source>
</evidence>
<evidence type="ECO:0000256" key="1">
    <source>
        <dbReference type="ARBA" id="ARBA00022490"/>
    </source>
</evidence>
<comment type="pathway">
    <text evidence="10 11">Cell wall biogenesis; peptidoglycan biosynthesis.</text>
</comment>
<dbReference type="SUPFAM" id="SSF53623">
    <property type="entry name" value="MurD-like peptide ligases, catalytic domain"/>
    <property type="match status" value="1"/>
</dbReference>
<dbReference type="Gene3D" id="3.40.1390.10">
    <property type="entry name" value="MurE/MurF, N-terminal domain"/>
    <property type="match status" value="1"/>
</dbReference>
<sequence length="466" mass="50698">MHLELGFVVDSIKGKLLAGNEKTIVNGVEIDSRRVKPGYLFFAFKGESSDGHDFLEDAWKNGAAAVIVSRGDCLTKAGPGKSLILVNDTLDALQDLAAAYRRSFNIPVVAVTGSVGKTSTKDILALCLQSRFKTLKTSGNYNNEIGLPLTLLQLDKTHQVAVLEMAMRGQGELLQLATIAQPSSALISNVEKVHLETLGSLENIARAKAEVMATLGAGDFALINGDSPLLEEAVRPYAAKKYRFGYSKSCDFRIEETIIKNQGIEIRLICLGQSEKLFLPLPSRRWAMNAVAAAAMAFLLGVPLEEIKSSLLNFNPGSKRLEIIPLPDGGKIINDTYNANPLSMINALETSRELQEKGKLVAVLGDMLELGDYEQEGHREVGHHAVKNQVDLLICIGERAAWMAEAARAAGMAGEQVRHFLSKEESIGFLKQSLNSSDTILFKASRGMQLESLAEEIYSEVGRRKA</sequence>
<keyword evidence="2 10" id="KW-0436">Ligase</keyword>
<keyword evidence="8 10" id="KW-0131">Cell cycle</keyword>
<comment type="catalytic activity">
    <reaction evidence="10 11">
        <text>D-alanyl-D-alanine + UDP-N-acetyl-alpha-D-muramoyl-L-alanyl-gamma-D-glutamyl-meso-2,6-diaminopimelate + ATP = UDP-N-acetyl-alpha-D-muramoyl-L-alanyl-gamma-D-glutamyl-meso-2,6-diaminopimeloyl-D-alanyl-D-alanine + ADP + phosphate + H(+)</text>
        <dbReference type="Rhea" id="RHEA:28374"/>
        <dbReference type="ChEBI" id="CHEBI:15378"/>
        <dbReference type="ChEBI" id="CHEBI:30616"/>
        <dbReference type="ChEBI" id="CHEBI:43474"/>
        <dbReference type="ChEBI" id="CHEBI:57822"/>
        <dbReference type="ChEBI" id="CHEBI:61386"/>
        <dbReference type="ChEBI" id="CHEBI:83905"/>
        <dbReference type="ChEBI" id="CHEBI:456216"/>
        <dbReference type="EC" id="6.3.2.10"/>
    </reaction>
</comment>
<dbReference type="SUPFAM" id="SSF53244">
    <property type="entry name" value="MurD-like peptide ligases, peptide-binding domain"/>
    <property type="match status" value="1"/>
</dbReference>
<dbReference type="AlphaFoldDB" id="Q0AYR2"/>
<dbReference type="PANTHER" id="PTHR43024:SF1">
    <property type="entry name" value="UDP-N-ACETYLMURAMOYL-TRIPEPTIDE--D-ALANYL-D-ALANINE LIGASE"/>
    <property type="match status" value="1"/>
</dbReference>
<dbReference type="InterPro" id="IPR000713">
    <property type="entry name" value="Mur_ligase_N"/>
</dbReference>
<keyword evidence="6 10" id="KW-0133">Cell shape</keyword>
<dbReference type="Gene3D" id="3.40.1190.10">
    <property type="entry name" value="Mur-like, catalytic domain"/>
    <property type="match status" value="1"/>
</dbReference>
<organism evidence="15 16">
    <name type="scientific">Syntrophomonas wolfei subsp. wolfei (strain DSM 2245B / Goettingen)</name>
    <dbReference type="NCBI Taxonomy" id="335541"/>
    <lineage>
        <taxon>Bacteria</taxon>
        <taxon>Bacillati</taxon>
        <taxon>Bacillota</taxon>
        <taxon>Clostridia</taxon>
        <taxon>Eubacteriales</taxon>
        <taxon>Syntrophomonadaceae</taxon>
        <taxon>Syntrophomonas</taxon>
    </lineage>
</organism>
<evidence type="ECO:0000256" key="5">
    <source>
        <dbReference type="ARBA" id="ARBA00022840"/>
    </source>
</evidence>
<comment type="function">
    <text evidence="10 11">Involved in cell wall formation. Catalyzes the final step in the synthesis of UDP-N-acetylmuramoyl-pentapeptide, the precursor of murein.</text>
</comment>
<evidence type="ECO:0000256" key="8">
    <source>
        <dbReference type="ARBA" id="ARBA00023306"/>
    </source>
</evidence>
<evidence type="ECO:0000256" key="2">
    <source>
        <dbReference type="ARBA" id="ARBA00022598"/>
    </source>
</evidence>
<dbReference type="GO" id="GO:0008360">
    <property type="term" value="P:regulation of cell shape"/>
    <property type="evidence" value="ECO:0007669"/>
    <property type="project" value="UniProtKB-KW"/>
</dbReference>
<keyword evidence="3 10" id="KW-0132">Cell division</keyword>
<dbReference type="GO" id="GO:0047480">
    <property type="term" value="F:UDP-N-acetylmuramoyl-tripeptide-D-alanyl-D-alanine ligase activity"/>
    <property type="evidence" value="ECO:0007669"/>
    <property type="project" value="UniProtKB-UniRule"/>
</dbReference>
<accession>Q0AYR2</accession>
<evidence type="ECO:0000259" key="13">
    <source>
        <dbReference type="Pfam" id="PF02875"/>
    </source>
</evidence>
<dbReference type="EC" id="6.3.2.10" evidence="10 11"/>
<reference evidence="16" key="1">
    <citation type="journal article" date="2010" name="Environ. Microbiol.">
        <title>The genome of Syntrophomonas wolfei: new insights into syntrophic metabolism and biohydrogen production.</title>
        <authorList>
            <person name="Sieber J.R."/>
            <person name="Sims D.R."/>
            <person name="Han C."/>
            <person name="Kim E."/>
            <person name="Lykidis A."/>
            <person name="Lapidus A.L."/>
            <person name="McDonnald E."/>
            <person name="Rohlin L."/>
            <person name="Culley D.E."/>
            <person name="Gunsalus R."/>
            <person name="McInerney M.J."/>
        </authorList>
    </citation>
    <scope>NUCLEOTIDE SEQUENCE [LARGE SCALE GENOMIC DNA]</scope>
    <source>
        <strain evidence="16">DSM 2245B / Goettingen</strain>
    </source>
</reference>
<dbReference type="GO" id="GO:0005737">
    <property type="term" value="C:cytoplasm"/>
    <property type="evidence" value="ECO:0007669"/>
    <property type="project" value="UniProtKB-SubCell"/>
</dbReference>
<evidence type="ECO:0000259" key="14">
    <source>
        <dbReference type="Pfam" id="PF08245"/>
    </source>
</evidence>
<dbReference type="InterPro" id="IPR051046">
    <property type="entry name" value="MurCDEF_CellWall_CoF430Synth"/>
</dbReference>
<dbReference type="Pfam" id="PF01225">
    <property type="entry name" value="Mur_ligase"/>
    <property type="match status" value="1"/>
</dbReference>
<dbReference type="RefSeq" id="WP_011640247.1">
    <property type="nucleotide sequence ID" value="NC_008346.1"/>
</dbReference>
<comment type="similarity">
    <text evidence="10">Belongs to the MurCDEF family. MurF subfamily.</text>
</comment>
<evidence type="ECO:0000313" key="16">
    <source>
        <dbReference type="Proteomes" id="UP000001968"/>
    </source>
</evidence>
<feature type="domain" description="Mur ligase C-terminal" evidence="13">
    <location>
        <begin position="320"/>
        <end position="446"/>
    </location>
</feature>
<dbReference type="InterPro" id="IPR036565">
    <property type="entry name" value="Mur-like_cat_sf"/>
</dbReference>
<feature type="binding site" evidence="10">
    <location>
        <begin position="113"/>
        <end position="119"/>
    </location>
    <ligand>
        <name>ATP</name>
        <dbReference type="ChEBI" id="CHEBI:30616"/>
    </ligand>
</feature>
<evidence type="ECO:0000256" key="7">
    <source>
        <dbReference type="ARBA" id="ARBA00022984"/>
    </source>
</evidence>
<dbReference type="NCBIfam" id="TIGR01143">
    <property type="entry name" value="murF"/>
    <property type="match status" value="1"/>
</dbReference>
<comment type="subcellular location">
    <subcellularLocation>
        <location evidence="10 11">Cytoplasm</location>
    </subcellularLocation>
</comment>
<dbReference type="UniPathway" id="UPA00219"/>
<dbReference type="GO" id="GO:0008766">
    <property type="term" value="F:UDP-N-acetylmuramoylalanyl-D-glutamyl-2,6-diaminopimelate-D-alanyl-D-alanine ligase activity"/>
    <property type="evidence" value="ECO:0007669"/>
    <property type="project" value="RHEA"/>
</dbReference>
<dbReference type="InterPro" id="IPR035911">
    <property type="entry name" value="MurE/MurF_N"/>
</dbReference>
<dbReference type="GO" id="GO:0071555">
    <property type="term" value="P:cell wall organization"/>
    <property type="evidence" value="ECO:0007669"/>
    <property type="project" value="UniProtKB-KW"/>
</dbReference>